<sequence>MTLMHDDESVNSLINIGDAFVQTIIGVENTTIPCVAVDFDINTLSEITEDRFETKDIDSLFKFFHKELLNNLNKVGGFIGE</sequence>
<evidence type="ECO:0000313" key="2">
    <source>
        <dbReference type="Proteomes" id="UP000233526"/>
    </source>
</evidence>
<protein>
    <submittedName>
        <fullName evidence="1">Uncharacterized protein</fullName>
    </submittedName>
</protein>
<name>A0A2N3J8T3_AERSO</name>
<dbReference type="EMBL" id="LJZX01000001">
    <property type="protein sequence ID" value="PKQ82983.1"/>
    <property type="molecule type" value="Genomic_DNA"/>
</dbReference>
<dbReference type="Proteomes" id="UP000233526">
    <property type="component" value="Unassembled WGS sequence"/>
</dbReference>
<organism evidence="1 2">
    <name type="scientific">Aeromonas sobria</name>
    <dbReference type="NCBI Taxonomy" id="646"/>
    <lineage>
        <taxon>Bacteria</taxon>
        <taxon>Pseudomonadati</taxon>
        <taxon>Pseudomonadota</taxon>
        <taxon>Gammaproteobacteria</taxon>
        <taxon>Aeromonadales</taxon>
        <taxon>Aeromonadaceae</taxon>
        <taxon>Aeromonas</taxon>
    </lineage>
</organism>
<comment type="caution">
    <text evidence="1">The sequence shown here is derived from an EMBL/GenBank/DDBJ whole genome shotgun (WGS) entry which is preliminary data.</text>
</comment>
<dbReference type="AlphaFoldDB" id="A0A2N3J8T3"/>
<gene>
    <name evidence="1" type="ORF">AOX56_00220</name>
</gene>
<reference evidence="1 2" key="1">
    <citation type="journal article" date="2017" name="Front. Microbiol.">
        <title>Strong Genomic and Phenotypic Heterogeneity in the Aeromonas sobria Species Complex.</title>
        <authorList>
            <person name="Gauthier J."/>
            <person name="Vincent A.T."/>
            <person name="Charette S.J."/>
            <person name="Derome N."/>
        </authorList>
    </citation>
    <scope>NUCLEOTIDE SEQUENCE [LARGE SCALE GENOMIC DNA]</scope>
    <source>
        <strain evidence="1 2">JF2635</strain>
    </source>
</reference>
<proteinExistence type="predicted"/>
<accession>A0A2N3J8T3</accession>
<evidence type="ECO:0000313" key="1">
    <source>
        <dbReference type="EMBL" id="PKQ82983.1"/>
    </source>
</evidence>